<dbReference type="eggNOG" id="KOG1075">
    <property type="taxonomic scope" value="Eukaryota"/>
</dbReference>
<name>J3LYS2_ORYBR</name>
<evidence type="ECO:0000313" key="2">
    <source>
        <dbReference type="Proteomes" id="UP000006038"/>
    </source>
</evidence>
<evidence type="ECO:0000313" key="1">
    <source>
        <dbReference type="EnsemblPlants" id="OB04G22970.1"/>
    </source>
</evidence>
<evidence type="ECO:0008006" key="3">
    <source>
        <dbReference type="Google" id="ProtNLM"/>
    </source>
</evidence>
<organism evidence="1">
    <name type="scientific">Oryza brachyantha</name>
    <name type="common">malo sina</name>
    <dbReference type="NCBI Taxonomy" id="4533"/>
    <lineage>
        <taxon>Eukaryota</taxon>
        <taxon>Viridiplantae</taxon>
        <taxon>Streptophyta</taxon>
        <taxon>Embryophyta</taxon>
        <taxon>Tracheophyta</taxon>
        <taxon>Spermatophyta</taxon>
        <taxon>Magnoliopsida</taxon>
        <taxon>Liliopsida</taxon>
        <taxon>Poales</taxon>
        <taxon>Poaceae</taxon>
        <taxon>BOP clade</taxon>
        <taxon>Oryzoideae</taxon>
        <taxon>Oryzeae</taxon>
        <taxon>Oryzinae</taxon>
        <taxon>Oryza</taxon>
    </lineage>
</organism>
<dbReference type="PANTHER" id="PTHR33116:SF78">
    <property type="entry name" value="OS12G0587133 PROTEIN"/>
    <property type="match status" value="1"/>
</dbReference>
<reference evidence="1" key="1">
    <citation type="journal article" date="2013" name="Nat. Commun.">
        <title>Whole-genome sequencing of Oryza brachyantha reveals mechanisms underlying Oryza genome evolution.</title>
        <authorList>
            <person name="Chen J."/>
            <person name="Huang Q."/>
            <person name="Gao D."/>
            <person name="Wang J."/>
            <person name="Lang Y."/>
            <person name="Liu T."/>
            <person name="Li B."/>
            <person name="Bai Z."/>
            <person name="Luis Goicoechea J."/>
            <person name="Liang C."/>
            <person name="Chen C."/>
            <person name="Zhang W."/>
            <person name="Sun S."/>
            <person name="Liao Y."/>
            <person name="Zhang X."/>
            <person name="Yang L."/>
            <person name="Song C."/>
            <person name="Wang M."/>
            <person name="Shi J."/>
            <person name="Liu G."/>
            <person name="Liu J."/>
            <person name="Zhou H."/>
            <person name="Zhou W."/>
            <person name="Yu Q."/>
            <person name="An N."/>
            <person name="Chen Y."/>
            <person name="Cai Q."/>
            <person name="Wang B."/>
            <person name="Liu B."/>
            <person name="Min J."/>
            <person name="Huang Y."/>
            <person name="Wu H."/>
            <person name="Li Z."/>
            <person name="Zhang Y."/>
            <person name="Yin Y."/>
            <person name="Song W."/>
            <person name="Jiang J."/>
            <person name="Jackson S.A."/>
            <person name="Wing R.A."/>
            <person name="Wang J."/>
            <person name="Chen M."/>
        </authorList>
    </citation>
    <scope>NUCLEOTIDE SEQUENCE [LARGE SCALE GENOMIC DNA]</scope>
    <source>
        <strain evidence="1">cv. IRGC 101232</strain>
    </source>
</reference>
<reference evidence="1" key="2">
    <citation type="submission" date="2013-04" db="UniProtKB">
        <authorList>
            <consortium name="EnsemblPlants"/>
        </authorList>
    </citation>
    <scope>IDENTIFICATION</scope>
</reference>
<protein>
    <recommendedName>
        <fullName evidence="3">Reverse transcriptase zinc-binding domain-containing protein</fullName>
    </recommendedName>
</protein>
<dbReference type="PANTHER" id="PTHR33116">
    <property type="entry name" value="REVERSE TRANSCRIPTASE ZINC-BINDING DOMAIN-CONTAINING PROTEIN-RELATED-RELATED"/>
    <property type="match status" value="1"/>
</dbReference>
<dbReference type="Proteomes" id="UP000006038">
    <property type="component" value="Chromosome 4"/>
</dbReference>
<sequence length="351" mass="40452">MGLKTKPTPLLTCCLDSVRTGLPRIYGRETNQINRAPYGVRPLREEVNVIQGILWIFGDATGLRVNLSKSAVTPILCSEEQGTKVAAMLGCPIQHLPIVYLGLPLSSTRPRKENVQPILDKLSRKIAGWKPKWLAPDGRLKLIKSVLMALPLHFQSVLPLPMWAIKKIKRKCRGFLWKGQQEISGVHCLNRWPTLFSFTKRTRLTVRQGLTDRLGSDTFEEVYPSRSWRNFSKSGMKCNKSSLRKERIPCNGNQPMMVWRKLRTWINVDVPIPHDDDEDLTTWWCRARAVFRTRYRAAFDSLCLLTTWCLWKERNARTFDQVASTVDKIFNDIRSEVMIWREAGIFREGEG</sequence>
<dbReference type="STRING" id="4533.J3LYS2"/>
<dbReference type="Gramene" id="OB04G22970.1">
    <property type="protein sequence ID" value="OB04G22970.1"/>
    <property type="gene ID" value="OB04G22970"/>
</dbReference>
<dbReference type="AlphaFoldDB" id="J3LYS2"/>
<dbReference type="EnsemblPlants" id="OB04G22970.1">
    <property type="protein sequence ID" value="OB04G22970.1"/>
    <property type="gene ID" value="OB04G22970"/>
</dbReference>
<keyword evidence="2" id="KW-1185">Reference proteome</keyword>
<accession>J3LYS2</accession>
<proteinExistence type="predicted"/>
<dbReference type="HOGENOM" id="CLU_000680_15_0_1"/>